<sequence>MIVKKKLRYCEERIENLEREKRICEIQVEVYRETIRRLESAKEKSNVFLLKLLQSLLLVKEILVRIVDNVVDKEKVENWTKEIDGLGVELELDEESKAVSEGLMAVTNLMEVAELKVNEYKESRKKEQSILKNSVVSLTEENRNINILLKIALVEMEAVEKSLSRLNENIDQKRVAILQIVESGLQRVGFGSGENSLESSEIKVDTSVDSSEREEEVVSLASTMVRIMKNLNLKITQLWRSLEESRSNNEHLQSLTEKQAQDIVENMLYIKELEDRERMLAQNVEGLMVKIKEAEAEVARWREACELEIESGKHEIEQRDIVKERRLEENTFAVAKNAEIIPAANTYVRISFHRASDNVHVEDDCMDLFRGFTCGPQACSWRVINKAMFSGLGIGASVASYLGEKGRREDCEKNLSDCKEKLSDCENRNSYLQLEKQRCEIEKANCKERVKRLESAKEKSNVFLLKLSISLRLVKETLIRITYDFADKEKVEIYTKEKDELGVELELEEELKAFSKELMAVTNIMKVAELKVYEYKESRKKEKIKLENSVVSLTEEKKNINSLLKITLVEMEAAEKSLSRFNENIEQKRAAILQIVESGLQSVGFGSGENSLESSGTKVDTSADSSEREEEVVSLASTVERIMKNLNLKITQLRRSLEESRSNNEHLQSLTKKQAQDIVENMLYIKELENRERMLAQNVEGLMVKIKEAEAEVVRWREACELEIESGKHEIEQRDTVITYLSFFVFFYLSVNEKQKGRNEKKRRVAILTQELEKTKTNLDISNRKLNQKEELAAAAQATAEKSLQLADSTAARLHKRVEELSKQLEAAESRYRNRYKLRNICWPWRTLKLSTATMNNRVKNVKRMLSRCKKDAVKLNSATMNNKVKNVRRMLSNRKPWRALKLNTATMNNRVKNGEECKKDAVKMQEGCCQTEYCYYEQYNEESDEYYTDYYLRETGRTKVQESSNSLSYLDCLQKATYIHKLVYCCIRTTRRANSVTARAGEVANELKEISRRLSSDCSVHSGWSTKTMVDASKLILMLSVEYESVEKLAVILVLEVTGA</sequence>
<evidence type="ECO:0000313" key="4">
    <source>
        <dbReference type="Proteomes" id="UP000813462"/>
    </source>
</evidence>
<evidence type="ECO:0000256" key="1">
    <source>
        <dbReference type="SAM" id="Coils"/>
    </source>
</evidence>
<feature type="coiled-coil region" evidence="1">
    <location>
        <begin position="7"/>
        <end position="34"/>
    </location>
</feature>
<accession>A0A978VR83</accession>
<dbReference type="PANTHER" id="PTHR34937:SF2">
    <property type="entry name" value="OS08G0559800 PROTEIN"/>
    <property type="match status" value="1"/>
</dbReference>
<reference evidence="3" key="1">
    <citation type="journal article" date="2021" name="Front. Plant Sci.">
        <title>Chromosome-Scale Genome Assembly for Chinese Sour Jujube and Insights Into Its Genome Evolution and Domestication Signature.</title>
        <authorList>
            <person name="Shen L.-Y."/>
            <person name="Luo H."/>
            <person name="Wang X.-L."/>
            <person name="Wang X.-M."/>
            <person name="Qiu X.-J."/>
            <person name="Liu H."/>
            <person name="Zhou S.-S."/>
            <person name="Jia K.-H."/>
            <person name="Nie S."/>
            <person name="Bao Y.-T."/>
            <person name="Zhang R.-G."/>
            <person name="Yun Q.-Z."/>
            <person name="Chai Y.-H."/>
            <person name="Lu J.-Y."/>
            <person name="Li Y."/>
            <person name="Zhao S.-W."/>
            <person name="Mao J.-F."/>
            <person name="Jia S.-G."/>
            <person name="Mao Y.-M."/>
        </authorList>
    </citation>
    <scope>NUCLEOTIDE SEQUENCE</scope>
    <source>
        <strain evidence="3">AT0</strain>
        <tissue evidence="3">Leaf</tissue>
    </source>
</reference>
<gene>
    <name evidence="3" type="ORF">FEM48_Zijuj03G0158900</name>
</gene>
<protein>
    <submittedName>
        <fullName evidence="3">Uncharacterized protein</fullName>
    </submittedName>
</protein>
<dbReference type="EMBL" id="JAEACU010000003">
    <property type="protein sequence ID" value="KAH7538058.1"/>
    <property type="molecule type" value="Genomic_DNA"/>
</dbReference>
<name>A0A978VR83_ZIZJJ</name>
<feature type="coiled-coil region" evidence="1">
    <location>
        <begin position="408"/>
        <end position="456"/>
    </location>
</feature>
<evidence type="ECO:0000313" key="3">
    <source>
        <dbReference type="EMBL" id="KAH7538058.1"/>
    </source>
</evidence>
<feature type="coiled-coil region" evidence="1">
    <location>
        <begin position="758"/>
        <end position="838"/>
    </location>
</feature>
<comment type="caution">
    <text evidence="3">The sequence shown here is derived from an EMBL/GenBank/DDBJ whole genome shotgun (WGS) entry which is preliminary data.</text>
</comment>
<feature type="coiled-coil region" evidence="1">
    <location>
        <begin position="149"/>
        <end position="176"/>
    </location>
</feature>
<dbReference type="Proteomes" id="UP000813462">
    <property type="component" value="Unassembled WGS sequence"/>
</dbReference>
<dbReference type="PANTHER" id="PTHR34937">
    <property type="entry name" value="OS08G0559800 PROTEIN"/>
    <property type="match status" value="1"/>
</dbReference>
<dbReference type="AlphaFoldDB" id="A0A978VR83"/>
<feature type="region of interest" description="Disordered" evidence="2">
    <location>
        <begin position="606"/>
        <end position="628"/>
    </location>
</feature>
<feature type="compositionally biased region" description="Polar residues" evidence="2">
    <location>
        <begin position="608"/>
        <end position="624"/>
    </location>
</feature>
<feature type="coiled-coil region" evidence="1">
    <location>
        <begin position="270"/>
        <end position="311"/>
    </location>
</feature>
<organism evidence="3 4">
    <name type="scientific">Ziziphus jujuba var. spinosa</name>
    <dbReference type="NCBI Taxonomy" id="714518"/>
    <lineage>
        <taxon>Eukaryota</taxon>
        <taxon>Viridiplantae</taxon>
        <taxon>Streptophyta</taxon>
        <taxon>Embryophyta</taxon>
        <taxon>Tracheophyta</taxon>
        <taxon>Spermatophyta</taxon>
        <taxon>Magnoliopsida</taxon>
        <taxon>eudicotyledons</taxon>
        <taxon>Gunneridae</taxon>
        <taxon>Pentapetalae</taxon>
        <taxon>rosids</taxon>
        <taxon>fabids</taxon>
        <taxon>Rosales</taxon>
        <taxon>Rhamnaceae</taxon>
        <taxon>Paliureae</taxon>
        <taxon>Ziziphus</taxon>
    </lineage>
</organism>
<proteinExistence type="predicted"/>
<keyword evidence="1" id="KW-0175">Coiled coil</keyword>
<evidence type="ECO:0000256" key="2">
    <source>
        <dbReference type="SAM" id="MobiDB-lite"/>
    </source>
</evidence>
<feature type="coiled-coil region" evidence="1">
    <location>
        <begin position="643"/>
        <end position="719"/>
    </location>
</feature>
<dbReference type="InterPro" id="IPR040300">
    <property type="entry name" value="At3g49055-like"/>
</dbReference>